<dbReference type="InterPro" id="IPR025738">
    <property type="entry name" value="BatD"/>
</dbReference>
<protein>
    <submittedName>
        <fullName evidence="3">Uncharacterized protein</fullName>
    </submittedName>
</protein>
<dbReference type="Gene3D" id="2.30.30.40">
    <property type="entry name" value="SH3 Domains"/>
    <property type="match status" value="1"/>
</dbReference>
<keyword evidence="4" id="KW-1185">Reference proteome</keyword>
<accession>A0A7W7Y9Q7</accession>
<dbReference type="Gene3D" id="1.25.40.10">
    <property type="entry name" value="Tetratricopeptide repeat domain"/>
    <property type="match status" value="1"/>
</dbReference>
<feature type="transmembrane region" description="Helical" evidence="2">
    <location>
        <begin position="768"/>
        <end position="788"/>
    </location>
</feature>
<feature type="transmembrane region" description="Helical" evidence="2">
    <location>
        <begin position="736"/>
        <end position="756"/>
    </location>
</feature>
<dbReference type="SUPFAM" id="SSF48452">
    <property type="entry name" value="TPR-like"/>
    <property type="match status" value="1"/>
</dbReference>
<keyword evidence="1" id="KW-0802">TPR repeat</keyword>
<dbReference type="PROSITE" id="PS50005">
    <property type="entry name" value="TPR"/>
    <property type="match status" value="1"/>
</dbReference>
<dbReference type="AlphaFoldDB" id="A0A7W7Y9Q7"/>
<dbReference type="RefSeq" id="WP_184339111.1">
    <property type="nucleotide sequence ID" value="NZ_JACHIG010000003.1"/>
</dbReference>
<evidence type="ECO:0000256" key="1">
    <source>
        <dbReference type="PROSITE-ProRule" id="PRU00339"/>
    </source>
</evidence>
<dbReference type="Pfam" id="PF13584">
    <property type="entry name" value="BatD"/>
    <property type="match status" value="1"/>
</dbReference>
<organism evidence="3 4">
    <name type="scientific">Prosthecobacter vanneervenii</name>
    <dbReference type="NCBI Taxonomy" id="48466"/>
    <lineage>
        <taxon>Bacteria</taxon>
        <taxon>Pseudomonadati</taxon>
        <taxon>Verrucomicrobiota</taxon>
        <taxon>Verrucomicrobiia</taxon>
        <taxon>Verrucomicrobiales</taxon>
        <taxon>Verrucomicrobiaceae</taxon>
        <taxon>Prosthecobacter</taxon>
    </lineage>
</organism>
<keyword evidence="2" id="KW-0812">Transmembrane</keyword>
<evidence type="ECO:0000313" key="4">
    <source>
        <dbReference type="Proteomes" id="UP000590740"/>
    </source>
</evidence>
<evidence type="ECO:0000256" key="2">
    <source>
        <dbReference type="SAM" id="Phobius"/>
    </source>
</evidence>
<evidence type="ECO:0000313" key="3">
    <source>
        <dbReference type="EMBL" id="MBB5032174.1"/>
    </source>
</evidence>
<feature type="repeat" description="TPR" evidence="1">
    <location>
        <begin position="666"/>
        <end position="699"/>
    </location>
</feature>
<dbReference type="PANTHER" id="PTHR40940">
    <property type="entry name" value="PROTEIN BATD-RELATED"/>
    <property type="match status" value="1"/>
</dbReference>
<gene>
    <name evidence="3" type="ORF">HNQ65_001751</name>
</gene>
<dbReference type="PANTHER" id="PTHR40940:SF2">
    <property type="entry name" value="BATD"/>
    <property type="match status" value="1"/>
</dbReference>
<sequence length="871" mass="94830">MIHSPHLPPASERSALKAGIVKPSLWRCIRHSSRLTVLLLLPFITSQAAAATVRAYLQPDHAQTGQVVNYVVTVQNGTVQSVPQLRLPVQIGMTSAVSTAQNIEIRGAQQIISTQLSWGVAANEPGEFVIPPQEIQVNGEILKTNEVRLIVSESPTAGPAAGEDTSVPLLQIEVGKTEVYQGEVVPITASLFVPRNRVMLRRVGLIEVAKNDFAVARFPQQADQTMQRVNDIDYMVVTYRSTLSALHAGDFKVGPASCELLFEVYDESAQRQMRGGLPFGLIMGGAETRKQVVKSQDVKIKVLPLPTDGKPANYSGAVGDFSISATATPNELSVGDPLAVDITIDGAGNFDALNPPSLTPPDGWKAYPPRRYNVDGPIDPNLAPSAQRRIGYSMVFVPEKVHAELPPFELSYFSPTQKKYISARTSPIALRIKPGAVAATTNAAADGGPATAPKPPAVLQPKPQISDILMSVPAKSRWLSPAVNANAALTGSTRFWAIQSIPAAIILLASLVTWMRRRSAQSTKGQRGELQLLWRGLEEREISDREFLHRAAHFIHRSQPGEVKDEALRQIVQQYETLSFTAAPSSEVQLGSAERSRILSLLSPLLKRASLIIMALATLSLNAVAADASPDAVYQQAREALEKGKYTQAQYLAESLTKQNPPALSAEVFTIIGHARYRQEDLGRAALWYQRAQLLEPLNPELLQNLLHLDEKLRFFRFGENSVLTFISLLLSQNTWIIIASACAWLVVLALISWILSPTRKTSHGVLVLIFTVLGLLIAAPAAGLAAIRPAPSERVKDIMVVTAREVNAYTAATVTSGNVISLPPGSQIRLLEKRGAWSYVEIPSSPQSVRGWVESATYTPLWPWDQRLVP</sequence>
<keyword evidence="2" id="KW-1133">Transmembrane helix</keyword>
<keyword evidence="2" id="KW-0472">Membrane</keyword>
<proteinExistence type="predicted"/>
<comment type="caution">
    <text evidence="3">The sequence shown here is derived from an EMBL/GenBank/DDBJ whole genome shotgun (WGS) entry which is preliminary data.</text>
</comment>
<dbReference type="Proteomes" id="UP000590740">
    <property type="component" value="Unassembled WGS sequence"/>
</dbReference>
<name>A0A7W7Y9Q7_9BACT</name>
<dbReference type="InterPro" id="IPR019734">
    <property type="entry name" value="TPR_rpt"/>
</dbReference>
<reference evidence="3 4" key="1">
    <citation type="submission" date="2020-08" db="EMBL/GenBank/DDBJ databases">
        <title>Genomic Encyclopedia of Type Strains, Phase IV (KMG-IV): sequencing the most valuable type-strain genomes for metagenomic binning, comparative biology and taxonomic classification.</title>
        <authorList>
            <person name="Goeker M."/>
        </authorList>
    </citation>
    <scope>NUCLEOTIDE SEQUENCE [LARGE SCALE GENOMIC DNA]</scope>
    <source>
        <strain evidence="3 4">DSM 12252</strain>
    </source>
</reference>
<dbReference type="InterPro" id="IPR011990">
    <property type="entry name" value="TPR-like_helical_dom_sf"/>
</dbReference>
<dbReference type="EMBL" id="JACHIG010000003">
    <property type="protein sequence ID" value="MBB5032174.1"/>
    <property type="molecule type" value="Genomic_DNA"/>
</dbReference>
<feature type="transmembrane region" description="Helical" evidence="2">
    <location>
        <begin position="495"/>
        <end position="514"/>
    </location>
</feature>